<sequence length="150" mass="16703">MQTPIFNSGIPTEFLLNQQPGSSTSTILINGKQSTGNSQLCAICGADADGLHYNALSCRSCNAFFRRAVTFKQTYVCRKDGNCDVNQYVRCACRACRFQKCLRAGMKPSAVQPRRDPTGSQKNRKPPKRKRLDTDDGILCFVWIWGGKMV</sequence>
<name>A0AC34R0V8_9BILA</name>
<organism evidence="1 2">
    <name type="scientific">Panagrolaimus sp. JU765</name>
    <dbReference type="NCBI Taxonomy" id="591449"/>
    <lineage>
        <taxon>Eukaryota</taxon>
        <taxon>Metazoa</taxon>
        <taxon>Ecdysozoa</taxon>
        <taxon>Nematoda</taxon>
        <taxon>Chromadorea</taxon>
        <taxon>Rhabditida</taxon>
        <taxon>Tylenchina</taxon>
        <taxon>Panagrolaimomorpha</taxon>
        <taxon>Panagrolaimoidea</taxon>
        <taxon>Panagrolaimidae</taxon>
        <taxon>Panagrolaimus</taxon>
    </lineage>
</organism>
<accession>A0AC34R0V8</accession>
<dbReference type="WBParaSite" id="JU765_v2.g2355.t1">
    <property type="protein sequence ID" value="JU765_v2.g2355.t1"/>
    <property type="gene ID" value="JU765_v2.g2355"/>
</dbReference>
<proteinExistence type="predicted"/>
<dbReference type="Proteomes" id="UP000887576">
    <property type="component" value="Unplaced"/>
</dbReference>
<protein>
    <submittedName>
        <fullName evidence="2">Nuclear receptor domain-containing protein</fullName>
    </submittedName>
</protein>
<evidence type="ECO:0000313" key="2">
    <source>
        <dbReference type="WBParaSite" id="JU765_v2.g2355.t1"/>
    </source>
</evidence>
<reference evidence="2" key="1">
    <citation type="submission" date="2022-11" db="UniProtKB">
        <authorList>
            <consortium name="WormBaseParasite"/>
        </authorList>
    </citation>
    <scope>IDENTIFICATION</scope>
</reference>
<evidence type="ECO:0000313" key="1">
    <source>
        <dbReference type="Proteomes" id="UP000887576"/>
    </source>
</evidence>